<reference evidence="1 2" key="1">
    <citation type="submission" date="2019-07" db="EMBL/GenBank/DDBJ databases">
        <title>Lentzea xizangensis sp. nov., isolated from Qinghai-Tibetan Plateau Soils.</title>
        <authorList>
            <person name="Huang J."/>
        </authorList>
    </citation>
    <scope>NUCLEOTIDE SEQUENCE [LARGE SCALE GENOMIC DNA]</scope>
    <source>
        <strain evidence="1 2">FXJ1.1311</strain>
    </source>
</reference>
<keyword evidence="2" id="KW-1185">Reference proteome</keyword>
<dbReference type="EMBL" id="VOBR01000025">
    <property type="protein sequence ID" value="TWP47560.1"/>
    <property type="molecule type" value="Genomic_DNA"/>
</dbReference>
<dbReference type="AlphaFoldDB" id="A0A563EKH0"/>
<dbReference type="Proteomes" id="UP000316639">
    <property type="component" value="Unassembled WGS sequence"/>
</dbReference>
<organism evidence="1 2">
    <name type="scientific">Lentzea tibetensis</name>
    <dbReference type="NCBI Taxonomy" id="2591470"/>
    <lineage>
        <taxon>Bacteria</taxon>
        <taxon>Bacillati</taxon>
        <taxon>Actinomycetota</taxon>
        <taxon>Actinomycetes</taxon>
        <taxon>Pseudonocardiales</taxon>
        <taxon>Pseudonocardiaceae</taxon>
        <taxon>Lentzea</taxon>
    </lineage>
</organism>
<dbReference type="GO" id="GO:0008194">
    <property type="term" value="F:UDP-glycosyltransferase activity"/>
    <property type="evidence" value="ECO:0007669"/>
    <property type="project" value="InterPro"/>
</dbReference>
<dbReference type="PANTHER" id="PTHR48050">
    <property type="entry name" value="STEROL 3-BETA-GLUCOSYLTRANSFERASE"/>
    <property type="match status" value="1"/>
</dbReference>
<keyword evidence="1" id="KW-0808">Transferase</keyword>
<dbReference type="SUPFAM" id="SSF53756">
    <property type="entry name" value="UDP-Glycosyltransferase/glycogen phosphorylase"/>
    <property type="match status" value="1"/>
</dbReference>
<dbReference type="GO" id="GO:0017000">
    <property type="term" value="P:antibiotic biosynthetic process"/>
    <property type="evidence" value="ECO:0007669"/>
    <property type="project" value="UniProtKB-ARBA"/>
</dbReference>
<dbReference type="PANTHER" id="PTHR48050:SF13">
    <property type="entry name" value="STEROL 3-BETA-GLUCOSYLTRANSFERASE UGT80A2"/>
    <property type="match status" value="1"/>
</dbReference>
<dbReference type="RefSeq" id="WP_146357646.1">
    <property type="nucleotide sequence ID" value="NZ_VOBR01000025.1"/>
</dbReference>
<dbReference type="Pfam" id="PF00201">
    <property type="entry name" value="UDPGT"/>
    <property type="match status" value="1"/>
</dbReference>
<comment type="caution">
    <text evidence="1">The sequence shown here is derived from an EMBL/GenBank/DDBJ whole genome shotgun (WGS) entry which is preliminary data.</text>
</comment>
<name>A0A563EKH0_9PSEU</name>
<dbReference type="OrthoDB" id="6620093at2"/>
<dbReference type="Gene3D" id="3.40.50.2000">
    <property type="entry name" value="Glycogen Phosphorylase B"/>
    <property type="match status" value="2"/>
</dbReference>
<dbReference type="CDD" id="cd03784">
    <property type="entry name" value="GT1_Gtf-like"/>
    <property type="match status" value="1"/>
</dbReference>
<sequence length="355" mass="36831">MRVLFTALPIRSHVVPALVPAALALQRAGHRVVLATGPAVADEVSRLGLPVLVLPDVPSPGDMSAMGWRPEVTGQLPLPLFVGAFTGGFADALLHVARAWQPDLIVRENNEYGGQLVAEALGVPHGVLDIAPLLTPLIPDLAAQLDVLRSGAASAPVFTAGLLPERWYPPELRTPAHHYFRVGVPPAGGSDVPLVLASFGSNVHAMLATSSRLLHITVEALGSLPVRAVVVVGDVASWDGPRPSTVELVATVPQQELLGACSVFVTHAGYSGVRESLSAGVPVVAVPLFADQPPNADRVAELGLGVQVEVAGLTAEALAAAVSRVLAGKSFRCAATDFRQDVLDLPPLSALAEVI</sequence>
<proteinExistence type="predicted"/>
<protein>
    <submittedName>
        <fullName evidence="1">Glycosyltransferase family 1 protein</fullName>
    </submittedName>
</protein>
<accession>A0A563EKH0</accession>
<gene>
    <name evidence="1" type="ORF">FKR81_31880</name>
</gene>
<evidence type="ECO:0000313" key="2">
    <source>
        <dbReference type="Proteomes" id="UP000316639"/>
    </source>
</evidence>
<dbReference type="InterPro" id="IPR050426">
    <property type="entry name" value="Glycosyltransferase_28"/>
</dbReference>
<dbReference type="InterPro" id="IPR002213">
    <property type="entry name" value="UDP_glucos_trans"/>
</dbReference>
<evidence type="ECO:0000313" key="1">
    <source>
        <dbReference type="EMBL" id="TWP47560.1"/>
    </source>
</evidence>